<dbReference type="AlphaFoldDB" id="A0A8S1HXH0"/>
<dbReference type="Proteomes" id="UP000835052">
    <property type="component" value="Unassembled WGS sequence"/>
</dbReference>
<dbReference type="EMBL" id="CAJGYM010000243">
    <property type="protein sequence ID" value="CAD6200147.1"/>
    <property type="molecule type" value="Genomic_DNA"/>
</dbReference>
<sequence length="135" mass="15479">MSRRFVSENARRIQRKFKDVHAHITSKYYRGLDMDTQEVYNDALIQSIEEIDVRGHNDPTILSPNVNNRSSTLRIVRRLERQINALCILADIAELGPEPNADEARVLSRGEQLIDRLYETISPEVSLRGSDTDSN</sequence>
<protein>
    <submittedName>
        <fullName evidence="1">Uncharacterized protein</fullName>
    </submittedName>
</protein>
<name>A0A8S1HXH0_9PELO</name>
<keyword evidence="2" id="KW-1185">Reference proteome</keyword>
<evidence type="ECO:0000313" key="2">
    <source>
        <dbReference type="Proteomes" id="UP000835052"/>
    </source>
</evidence>
<gene>
    <name evidence="1" type="ORF">CAUJ_LOCUS16046</name>
</gene>
<accession>A0A8S1HXH0</accession>
<reference evidence="1" key="1">
    <citation type="submission" date="2020-10" db="EMBL/GenBank/DDBJ databases">
        <authorList>
            <person name="Kikuchi T."/>
        </authorList>
    </citation>
    <scope>NUCLEOTIDE SEQUENCE</scope>
    <source>
        <strain evidence="1">NKZ352</strain>
    </source>
</reference>
<comment type="caution">
    <text evidence="1">The sequence shown here is derived from an EMBL/GenBank/DDBJ whole genome shotgun (WGS) entry which is preliminary data.</text>
</comment>
<proteinExistence type="predicted"/>
<evidence type="ECO:0000313" key="1">
    <source>
        <dbReference type="EMBL" id="CAD6200147.1"/>
    </source>
</evidence>
<organism evidence="1 2">
    <name type="scientific">Caenorhabditis auriculariae</name>
    <dbReference type="NCBI Taxonomy" id="2777116"/>
    <lineage>
        <taxon>Eukaryota</taxon>
        <taxon>Metazoa</taxon>
        <taxon>Ecdysozoa</taxon>
        <taxon>Nematoda</taxon>
        <taxon>Chromadorea</taxon>
        <taxon>Rhabditida</taxon>
        <taxon>Rhabditina</taxon>
        <taxon>Rhabditomorpha</taxon>
        <taxon>Rhabditoidea</taxon>
        <taxon>Rhabditidae</taxon>
        <taxon>Peloderinae</taxon>
        <taxon>Caenorhabditis</taxon>
    </lineage>
</organism>
<dbReference type="OrthoDB" id="10352059at2759"/>